<evidence type="ECO:0000313" key="3">
    <source>
        <dbReference type="Proteomes" id="UP000031843"/>
    </source>
</evidence>
<keyword evidence="3" id="KW-1185">Reference proteome</keyword>
<evidence type="ECO:0000256" key="1">
    <source>
        <dbReference type="SAM" id="SignalP"/>
    </source>
</evidence>
<keyword evidence="1" id="KW-0732">Signal</keyword>
<dbReference type="Proteomes" id="UP000031843">
    <property type="component" value="Chromosome secondary"/>
</dbReference>
<dbReference type="Gene3D" id="2.60.40.10">
    <property type="entry name" value="Immunoglobulins"/>
    <property type="match status" value="1"/>
</dbReference>
<feature type="chain" id="PRO_5002174255" evidence="1">
    <location>
        <begin position="23"/>
        <end position="692"/>
    </location>
</feature>
<gene>
    <name evidence="2" type="ORF">RR42_s2078</name>
</gene>
<dbReference type="OrthoDB" id="5619888at2"/>
<reference evidence="2 3" key="1">
    <citation type="journal article" date="2015" name="Genome Announc.">
        <title>Complete Genome Sequence of Cupriavidus basilensis 4G11, Isolated from the Oak Ridge Field Research Center Site.</title>
        <authorList>
            <person name="Ray J."/>
            <person name="Waters R.J."/>
            <person name="Skerker J.M."/>
            <person name="Kuehl J.V."/>
            <person name="Price M.N."/>
            <person name="Huang J."/>
            <person name="Chakraborty R."/>
            <person name="Arkin A.P."/>
            <person name="Deutschbauer A."/>
        </authorList>
    </citation>
    <scope>NUCLEOTIDE SEQUENCE [LARGE SCALE GENOMIC DNA]</scope>
    <source>
        <strain evidence="2">4G11</strain>
    </source>
</reference>
<organism evidence="2 3">
    <name type="scientific">Cupriavidus basilensis</name>
    <dbReference type="NCBI Taxonomy" id="68895"/>
    <lineage>
        <taxon>Bacteria</taxon>
        <taxon>Pseudomonadati</taxon>
        <taxon>Pseudomonadota</taxon>
        <taxon>Betaproteobacteria</taxon>
        <taxon>Burkholderiales</taxon>
        <taxon>Burkholderiaceae</taxon>
        <taxon>Cupriavidus</taxon>
    </lineage>
</organism>
<dbReference type="EMBL" id="CP010537">
    <property type="protein sequence ID" value="AJG23665.1"/>
    <property type="molecule type" value="Genomic_DNA"/>
</dbReference>
<sequence length="692" mass="71215">MNIRGESRSGMNRRTLFTPAVAAITLAVLSACGGGGDGSTAASQAGKVTLQGTAASGAFMANALVTVYDADGKVVGSNTADGSGHFEFDVTAFRAPFAVVATGSSGGDQLTYVSVLATKPTNGSATVNVTPLTTAVAALLVGGNPLDLTKSSVLGSKASSAQVQQIVSLLRSVLANVTRDAGLDPAAFDPISTPLSKQGEGADSVLDVIRVTLTTSGAKLTSTGSVITGNNAAHEVILTADSLASPPPALPKPEVKTNAATFEGIRAALQACFALDPTARADGTSVLGACSTALSSDYLNNSYTARDDLFALLAASDMKGAKFEAPVVLFNSTNAQNQATALVRLPFIRADKSTDHITRIVTNRAPAGWQLTGNQRSYEAAVTRRISKVTELNPLSAQGIVSRYESSLRFLFNPARGAGTNVQLVRVTGPGLPAAGITLSRSRVCGSYSNLVVQNLAGSLTYATDDPVMPNQIIGNSGQSSSTVVLAATAIDSNQAVKWGGLSSGGNTYLPAALSDSAIENLPAYGRYKFEVWNRNLDTSYKTSLAAADDSFYVTTSGSVLTPSVLARQTWNSIDAGSLDFVTTGGSKTAAQSGTQISWTQNAEPVDRALAFGALQSAVPLPERVLIQGLPVARSARSDTVSATNSASSALTSCSTAVFPAFGLAGDQRTVEIRSTTADDTQKFVRIVGTVR</sequence>
<dbReference type="STRING" id="68895.RR42_s2078"/>
<evidence type="ECO:0000313" key="2">
    <source>
        <dbReference type="EMBL" id="AJG23665.1"/>
    </source>
</evidence>
<proteinExistence type="predicted"/>
<dbReference type="InterPro" id="IPR013783">
    <property type="entry name" value="Ig-like_fold"/>
</dbReference>
<protein>
    <submittedName>
        <fullName evidence="2">Cytochrome c family protein</fullName>
    </submittedName>
</protein>
<accession>A0A0C4YM77</accession>
<dbReference type="KEGG" id="cbw:RR42_s2078"/>
<feature type="signal peptide" evidence="1">
    <location>
        <begin position="1"/>
        <end position="22"/>
    </location>
</feature>
<dbReference type="PROSITE" id="PS51257">
    <property type="entry name" value="PROKAR_LIPOPROTEIN"/>
    <property type="match status" value="1"/>
</dbReference>
<name>A0A0C4YM77_9BURK</name>
<dbReference type="AlphaFoldDB" id="A0A0C4YM77"/>